<protein>
    <recommendedName>
        <fullName evidence="3">DUF4157 domain-containing protein</fullName>
    </recommendedName>
</protein>
<dbReference type="RefSeq" id="WP_063366061.1">
    <property type="nucleotide sequence ID" value="NZ_AQHB01000045.1"/>
</dbReference>
<reference evidence="1 2" key="1">
    <citation type="submission" date="2013-07" db="EMBL/GenBank/DDBJ databases">
        <title>Comparative Genomic and Metabolomic Analysis of Twelve Strains of Pseudoalteromonas luteoviolacea.</title>
        <authorList>
            <person name="Vynne N.G."/>
            <person name="Mansson M."/>
            <person name="Gram L."/>
        </authorList>
    </citation>
    <scope>NUCLEOTIDE SEQUENCE [LARGE SCALE GENOMIC DNA]</scope>
    <source>
        <strain evidence="1 2">DSM 6061</strain>
    </source>
</reference>
<evidence type="ECO:0008006" key="3">
    <source>
        <dbReference type="Google" id="ProtNLM"/>
    </source>
</evidence>
<evidence type="ECO:0000313" key="2">
    <source>
        <dbReference type="Proteomes" id="UP000076643"/>
    </source>
</evidence>
<dbReference type="EMBL" id="AUYB01000149">
    <property type="protein sequence ID" value="KZN30631.1"/>
    <property type="molecule type" value="Genomic_DNA"/>
</dbReference>
<dbReference type="AlphaFoldDB" id="A0A166UGA2"/>
<gene>
    <name evidence="1" type="ORF">N475_24700</name>
</gene>
<proteinExistence type="predicted"/>
<keyword evidence="2" id="KW-1185">Reference proteome</keyword>
<evidence type="ECO:0000313" key="1">
    <source>
        <dbReference type="EMBL" id="KZN30631.1"/>
    </source>
</evidence>
<dbReference type="Proteomes" id="UP000076643">
    <property type="component" value="Unassembled WGS sequence"/>
</dbReference>
<accession>A0A166UGA2</accession>
<sequence length="234" mass="25903">MADVNGGNFGHGFWAAGLNRLLGGGGNYTQNPITNVVISAAVGGTISEVTGGKFRNGAYSAAFTSAMRQDWGAAESGKVKKQGKQFTTKSEMEEVKKQNLKNFAQAVDLVNLEYPDLLKGLEIDFANISADGQALSGTNKILISTNVSEGRYRYNLLQLTDLLIHEGLHHRVYNVMGWKEYHLRNFFGGGIHDDIYQIATSAALYATSRPVYRLYNSKPDLSHSYFYSKYDDYF</sequence>
<dbReference type="PATRIC" id="fig|1365250.3.peg.4948"/>
<organism evidence="1 2">
    <name type="scientific">Pseudoalteromonas luteoviolacea DSM 6061</name>
    <dbReference type="NCBI Taxonomy" id="1365250"/>
    <lineage>
        <taxon>Bacteria</taxon>
        <taxon>Pseudomonadati</taxon>
        <taxon>Pseudomonadota</taxon>
        <taxon>Gammaproteobacteria</taxon>
        <taxon>Alteromonadales</taxon>
        <taxon>Pseudoalteromonadaceae</taxon>
        <taxon>Pseudoalteromonas</taxon>
    </lineage>
</organism>
<name>A0A166UGA2_9GAMM</name>
<comment type="caution">
    <text evidence="1">The sequence shown here is derived from an EMBL/GenBank/DDBJ whole genome shotgun (WGS) entry which is preliminary data.</text>
</comment>